<dbReference type="PANTHER" id="PTHR43469">
    <property type="entry name" value="DISULFIDE FORMATION PROTEIN-RELATED"/>
    <property type="match status" value="1"/>
</dbReference>
<keyword evidence="11" id="KW-0676">Redox-active center</keyword>
<keyword evidence="14" id="KW-1185">Reference proteome</keyword>
<dbReference type="PIRSF" id="PIRSF036659">
    <property type="entry name" value="BdbC"/>
    <property type="match status" value="1"/>
</dbReference>
<comment type="similarity">
    <text evidence="2">Belongs to the DsbB family. BdbC subfamily.</text>
</comment>
<keyword evidence="5" id="KW-0249">Electron transport</keyword>
<evidence type="ECO:0000256" key="1">
    <source>
        <dbReference type="ARBA" id="ARBA00004141"/>
    </source>
</evidence>
<name>A0ABP7EV81_9STAP</name>
<keyword evidence="3" id="KW-0813">Transport</keyword>
<feature type="transmembrane region" description="Helical" evidence="12">
    <location>
        <begin position="62"/>
        <end position="81"/>
    </location>
</feature>
<feature type="transmembrane region" description="Helical" evidence="12">
    <location>
        <begin position="6"/>
        <end position="26"/>
    </location>
</feature>
<evidence type="ECO:0000256" key="3">
    <source>
        <dbReference type="ARBA" id="ARBA00022448"/>
    </source>
</evidence>
<keyword evidence="9" id="KW-1015">Disulfide bond</keyword>
<keyword evidence="10" id="KW-0143">Chaperone</keyword>
<evidence type="ECO:0000313" key="13">
    <source>
        <dbReference type="EMBL" id="GAA3722676.1"/>
    </source>
</evidence>
<gene>
    <name evidence="13" type="ORF">GCM10022378_10900</name>
</gene>
<evidence type="ECO:0000256" key="10">
    <source>
        <dbReference type="ARBA" id="ARBA00023186"/>
    </source>
</evidence>
<dbReference type="InterPro" id="IPR023380">
    <property type="entry name" value="DsbB-like_sf"/>
</dbReference>
<evidence type="ECO:0000256" key="12">
    <source>
        <dbReference type="SAM" id="Phobius"/>
    </source>
</evidence>
<proteinExistence type="inferred from homology"/>
<comment type="caution">
    <text evidence="13">The sequence shown here is derived from an EMBL/GenBank/DDBJ whole genome shotgun (WGS) entry which is preliminary data.</text>
</comment>
<dbReference type="EMBL" id="BAABCK010000021">
    <property type="protein sequence ID" value="GAA3722676.1"/>
    <property type="molecule type" value="Genomic_DNA"/>
</dbReference>
<organism evidence="13 14">
    <name type="scientific">Salinicoccus jeotgali</name>
    <dbReference type="NCBI Taxonomy" id="381634"/>
    <lineage>
        <taxon>Bacteria</taxon>
        <taxon>Bacillati</taxon>
        <taxon>Bacillota</taxon>
        <taxon>Bacilli</taxon>
        <taxon>Bacillales</taxon>
        <taxon>Staphylococcaceae</taxon>
        <taxon>Salinicoccus</taxon>
    </lineage>
</organism>
<comment type="subcellular location">
    <subcellularLocation>
        <location evidence="1">Membrane</location>
        <topology evidence="1">Multi-pass membrane protein</topology>
    </subcellularLocation>
</comment>
<feature type="transmembrane region" description="Helical" evidence="12">
    <location>
        <begin position="38"/>
        <end position="56"/>
    </location>
</feature>
<evidence type="ECO:0000313" key="14">
    <source>
        <dbReference type="Proteomes" id="UP001500920"/>
    </source>
</evidence>
<dbReference type="NCBIfam" id="NF002849">
    <property type="entry name" value="PRK03113.1"/>
    <property type="match status" value="1"/>
</dbReference>
<evidence type="ECO:0000256" key="9">
    <source>
        <dbReference type="ARBA" id="ARBA00023157"/>
    </source>
</evidence>
<sequence>MSKNKFYMQSIFLISLIATLGSLYFSEIRQYEPCEFCWYQRILMYPLVLISIISVIRNDHGAVYYIRFMSLLGLIIASYHYALQKISFLGDGFTACTGVSCTIQYIDWLGFITIPFLSLIAFALIFILSFISKRK</sequence>
<dbReference type="Gene3D" id="1.20.1550.10">
    <property type="entry name" value="DsbB-like"/>
    <property type="match status" value="1"/>
</dbReference>
<dbReference type="SUPFAM" id="SSF158442">
    <property type="entry name" value="DsbB-like"/>
    <property type="match status" value="1"/>
</dbReference>
<keyword evidence="6 12" id="KW-1133">Transmembrane helix</keyword>
<evidence type="ECO:0000256" key="8">
    <source>
        <dbReference type="ARBA" id="ARBA00023136"/>
    </source>
</evidence>
<keyword evidence="7" id="KW-0560">Oxidoreductase</keyword>
<accession>A0ABP7EV81</accession>
<dbReference type="PANTHER" id="PTHR43469:SF1">
    <property type="entry name" value="SPBETA PROPHAGE-DERIVED DISULFIDE BOND FORMATION PROTEIN B"/>
    <property type="match status" value="1"/>
</dbReference>
<evidence type="ECO:0000256" key="6">
    <source>
        <dbReference type="ARBA" id="ARBA00022989"/>
    </source>
</evidence>
<evidence type="ECO:0000256" key="4">
    <source>
        <dbReference type="ARBA" id="ARBA00022692"/>
    </source>
</evidence>
<keyword evidence="4 12" id="KW-0812">Transmembrane</keyword>
<evidence type="ECO:0000256" key="7">
    <source>
        <dbReference type="ARBA" id="ARBA00023002"/>
    </source>
</evidence>
<dbReference type="Pfam" id="PF02600">
    <property type="entry name" value="DsbB"/>
    <property type="match status" value="1"/>
</dbReference>
<dbReference type="Proteomes" id="UP001500920">
    <property type="component" value="Unassembled WGS sequence"/>
</dbReference>
<evidence type="ECO:0000256" key="2">
    <source>
        <dbReference type="ARBA" id="ARBA00007602"/>
    </source>
</evidence>
<evidence type="ECO:0000256" key="5">
    <source>
        <dbReference type="ARBA" id="ARBA00022982"/>
    </source>
</evidence>
<reference evidence="14" key="1">
    <citation type="journal article" date="2019" name="Int. J. Syst. Evol. Microbiol.">
        <title>The Global Catalogue of Microorganisms (GCM) 10K type strain sequencing project: providing services to taxonomists for standard genome sequencing and annotation.</title>
        <authorList>
            <consortium name="The Broad Institute Genomics Platform"/>
            <consortium name="The Broad Institute Genome Sequencing Center for Infectious Disease"/>
            <person name="Wu L."/>
            <person name="Ma J."/>
        </authorList>
    </citation>
    <scope>NUCLEOTIDE SEQUENCE [LARGE SCALE GENOMIC DNA]</scope>
    <source>
        <strain evidence="14">JCM 16981</strain>
    </source>
</reference>
<feature type="transmembrane region" description="Helical" evidence="12">
    <location>
        <begin position="112"/>
        <end position="131"/>
    </location>
</feature>
<evidence type="ECO:0000256" key="11">
    <source>
        <dbReference type="ARBA" id="ARBA00023284"/>
    </source>
</evidence>
<keyword evidence="8 12" id="KW-0472">Membrane</keyword>
<dbReference type="RefSeq" id="WP_344702200.1">
    <property type="nucleotide sequence ID" value="NZ_BAABCK010000021.1"/>
</dbReference>
<protein>
    <submittedName>
        <fullName evidence="13">Disulfide oxidoreductase</fullName>
    </submittedName>
</protein>
<dbReference type="InterPro" id="IPR012187">
    <property type="entry name" value="Disulphide_bond_form_BdbC"/>
</dbReference>
<dbReference type="InterPro" id="IPR003752">
    <property type="entry name" value="DiS_bond_form_DsbB/BdbC"/>
</dbReference>